<dbReference type="InterPro" id="IPR010979">
    <property type="entry name" value="Ribosomal_uS13-like_H2TH"/>
</dbReference>
<dbReference type="GO" id="GO:0034039">
    <property type="term" value="F:8-oxo-7,8-dihydroguanine DNA N-glycosylase activity"/>
    <property type="evidence" value="ECO:0007669"/>
    <property type="project" value="TreeGrafter"/>
</dbReference>
<evidence type="ECO:0000256" key="2">
    <source>
        <dbReference type="ARBA" id="ARBA00009409"/>
    </source>
</evidence>
<dbReference type="STRING" id="1134435.AC731_012320"/>
<dbReference type="Gene3D" id="3.20.190.10">
    <property type="entry name" value="MutM-like, N-terminal"/>
    <property type="match status" value="1"/>
</dbReference>
<dbReference type="SUPFAM" id="SSF46946">
    <property type="entry name" value="S13-like H2TH domain"/>
    <property type="match status" value="1"/>
</dbReference>
<keyword evidence="4 15" id="KW-0479">Metal-binding</keyword>
<feature type="binding site" evidence="15">
    <location>
        <position position="109"/>
    </location>
    <ligand>
        <name>DNA</name>
        <dbReference type="ChEBI" id="CHEBI:16991"/>
    </ligand>
</feature>
<gene>
    <name evidence="15" type="primary">mutM</name>
    <name evidence="15" type="synonym">fpg</name>
    <name evidence="18" type="ORF">AC731_012320</name>
</gene>
<evidence type="ECO:0000256" key="9">
    <source>
        <dbReference type="ARBA" id="ARBA00023125"/>
    </source>
</evidence>
<dbReference type="SMART" id="SM00898">
    <property type="entry name" value="Fapy_DNA_glyco"/>
    <property type="match status" value="1"/>
</dbReference>
<reference evidence="19" key="1">
    <citation type="submission" date="2016-03" db="EMBL/GenBank/DDBJ databases">
        <authorList>
            <person name="Ma C."/>
            <person name="Zhou S."/>
            <person name="Yang G."/>
        </authorList>
    </citation>
    <scope>NUCLEOTIDE SEQUENCE [LARGE SCALE GENOMIC DNA]</scope>
    <source>
        <strain evidence="19">SgZ-1</strain>
    </source>
</reference>
<dbReference type="Pfam" id="PF06831">
    <property type="entry name" value="H2TH"/>
    <property type="match status" value="1"/>
</dbReference>
<feature type="domain" description="FPG-type" evidence="16">
    <location>
        <begin position="236"/>
        <end position="270"/>
    </location>
</feature>
<dbReference type="SUPFAM" id="SSF57716">
    <property type="entry name" value="Glucocorticoid receptor-like (DNA-binding domain)"/>
    <property type="match status" value="1"/>
</dbReference>
<protein>
    <recommendedName>
        <fullName evidence="15">Formamidopyrimidine-DNA glycosylase</fullName>
        <shortName evidence="15">Fapy-DNA glycosylase</shortName>
        <ecNumber evidence="15">3.2.2.23</ecNumber>
    </recommendedName>
    <alternativeName>
        <fullName evidence="15">DNA-(apurinic or apyrimidinic site) lyase MutM</fullName>
        <shortName evidence="15">AP lyase MutM</shortName>
        <ecNumber evidence="15">4.2.99.18</ecNumber>
    </alternativeName>
</protein>
<evidence type="ECO:0000259" key="17">
    <source>
        <dbReference type="PROSITE" id="PS51068"/>
    </source>
</evidence>
<dbReference type="GO" id="GO:0008270">
    <property type="term" value="F:zinc ion binding"/>
    <property type="evidence" value="ECO:0007669"/>
    <property type="project" value="UniProtKB-UniRule"/>
</dbReference>
<organism evidence="18 19">
    <name type="scientific">Thauera humireducens</name>
    <dbReference type="NCBI Taxonomy" id="1134435"/>
    <lineage>
        <taxon>Bacteria</taxon>
        <taxon>Pseudomonadati</taxon>
        <taxon>Pseudomonadota</taxon>
        <taxon>Betaproteobacteria</taxon>
        <taxon>Rhodocyclales</taxon>
        <taxon>Zoogloeaceae</taxon>
        <taxon>Thauera</taxon>
    </lineage>
</organism>
<comment type="catalytic activity">
    <reaction evidence="1 15">
        <text>Hydrolysis of DNA containing ring-opened 7-methylguanine residues, releasing 2,6-diamino-4-hydroxy-5-(N-methyl)formamidopyrimidine.</text>
        <dbReference type="EC" id="3.2.2.23"/>
    </reaction>
</comment>
<evidence type="ECO:0000256" key="6">
    <source>
        <dbReference type="ARBA" id="ARBA00022771"/>
    </source>
</evidence>
<dbReference type="Gene3D" id="1.10.8.50">
    <property type="match status" value="1"/>
</dbReference>
<keyword evidence="11 15" id="KW-0456">Lyase</keyword>
<keyword evidence="12 15" id="KW-0511">Multifunctional enzyme</keyword>
<feature type="active site" description="Proton donor" evidence="15">
    <location>
        <position position="3"/>
    </location>
</feature>
<dbReference type="FunFam" id="1.10.8.50:FF:000003">
    <property type="entry name" value="Formamidopyrimidine-DNA glycosylase"/>
    <property type="match status" value="1"/>
</dbReference>
<dbReference type="FunFam" id="3.20.190.10:FF:000001">
    <property type="entry name" value="Formamidopyrimidine-DNA glycosylase"/>
    <property type="match status" value="1"/>
</dbReference>
<dbReference type="Pfam" id="PF01149">
    <property type="entry name" value="Fapy_DNA_glyco"/>
    <property type="match status" value="1"/>
</dbReference>
<evidence type="ECO:0000256" key="7">
    <source>
        <dbReference type="ARBA" id="ARBA00022801"/>
    </source>
</evidence>
<dbReference type="EMBL" id="CP014646">
    <property type="protein sequence ID" value="AMO37659.1"/>
    <property type="molecule type" value="Genomic_DNA"/>
</dbReference>
<comment type="similarity">
    <text evidence="2 15">Belongs to the FPG family.</text>
</comment>
<name>A0A127K6U7_9RHOO</name>
<dbReference type="EC" id="3.2.2.23" evidence="15"/>
<evidence type="ECO:0000256" key="15">
    <source>
        <dbReference type="HAMAP-Rule" id="MF_00103"/>
    </source>
</evidence>
<accession>A0A127K6U7</accession>
<dbReference type="GO" id="GO:0140078">
    <property type="term" value="F:class I DNA-(apurinic or apyrimidinic site) endonuclease activity"/>
    <property type="evidence" value="ECO:0007669"/>
    <property type="project" value="UniProtKB-EC"/>
</dbReference>
<comment type="caution">
    <text evidence="15">Lacks conserved residue(s) required for the propagation of feature annotation.</text>
</comment>
<dbReference type="InterPro" id="IPR012319">
    <property type="entry name" value="FPG_cat"/>
</dbReference>
<proteinExistence type="inferred from homology"/>
<dbReference type="AlphaFoldDB" id="A0A127K6U7"/>
<keyword evidence="6 15" id="KW-0863">Zinc-finger</keyword>
<keyword evidence="5 15" id="KW-0227">DNA damage</keyword>
<dbReference type="InterPro" id="IPR035937">
    <property type="entry name" value="FPG_N"/>
</dbReference>
<dbReference type="GO" id="GO:0003684">
    <property type="term" value="F:damaged DNA binding"/>
    <property type="evidence" value="ECO:0007669"/>
    <property type="project" value="InterPro"/>
</dbReference>
<dbReference type="InterPro" id="IPR000214">
    <property type="entry name" value="Znf_DNA_glyclase/AP_lyase"/>
</dbReference>
<evidence type="ECO:0000256" key="11">
    <source>
        <dbReference type="ARBA" id="ARBA00023239"/>
    </source>
</evidence>
<comment type="catalytic activity">
    <reaction evidence="14 15">
        <text>2'-deoxyribonucleotide-(2'-deoxyribose 5'-phosphate)-2'-deoxyribonucleotide-DNA = a 3'-end 2'-deoxyribonucleotide-(2,3-dehydro-2,3-deoxyribose 5'-phosphate)-DNA + a 5'-end 5'-phospho-2'-deoxyribonucleoside-DNA + H(+)</text>
        <dbReference type="Rhea" id="RHEA:66592"/>
        <dbReference type="Rhea" id="RHEA-COMP:13180"/>
        <dbReference type="Rhea" id="RHEA-COMP:16897"/>
        <dbReference type="Rhea" id="RHEA-COMP:17067"/>
        <dbReference type="ChEBI" id="CHEBI:15378"/>
        <dbReference type="ChEBI" id="CHEBI:136412"/>
        <dbReference type="ChEBI" id="CHEBI:157695"/>
        <dbReference type="ChEBI" id="CHEBI:167181"/>
        <dbReference type="EC" id="4.2.99.18"/>
    </reaction>
</comment>
<evidence type="ECO:0000256" key="5">
    <source>
        <dbReference type="ARBA" id="ARBA00022763"/>
    </source>
</evidence>
<evidence type="ECO:0000313" key="18">
    <source>
        <dbReference type="EMBL" id="AMO37659.1"/>
    </source>
</evidence>
<dbReference type="InterPro" id="IPR015887">
    <property type="entry name" value="DNA_glyclase_Znf_dom_DNA_BS"/>
</dbReference>
<dbReference type="InterPro" id="IPR010663">
    <property type="entry name" value="Znf_FPG/IleRS"/>
</dbReference>
<evidence type="ECO:0000256" key="3">
    <source>
        <dbReference type="ARBA" id="ARBA00011245"/>
    </source>
</evidence>
<dbReference type="NCBIfam" id="TIGR00577">
    <property type="entry name" value="fpg"/>
    <property type="match status" value="1"/>
</dbReference>
<dbReference type="PANTHER" id="PTHR22993">
    <property type="entry name" value="FORMAMIDOPYRIMIDINE-DNA GLYCOSYLASE"/>
    <property type="match status" value="1"/>
</dbReference>
<feature type="binding site" evidence="15">
    <location>
        <position position="91"/>
    </location>
    <ligand>
        <name>DNA</name>
        <dbReference type="ChEBI" id="CHEBI:16991"/>
    </ligand>
</feature>
<dbReference type="GO" id="GO:0006284">
    <property type="term" value="P:base-excision repair"/>
    <property type="evidence" value="ECO:0007669"/>
    <property type="project" value="InterPro"/>
</dbReference>
<evidence type="ECO:0000256" key="1">
    <source>
        <dbReference type="ARBA" id="ARBA00001668"/>
    </source>
</evidence>
<dbReference type="KEGG" id="thu:AC731_012320"/>
<dbReference type="HAMAP" id="MF_00103">
    <property type="entry name" value="Fapy_DNA_glycosyl"/>
    <property type="match status" value="1"/>
</dbReference>
<comment type="function">
    <text evidence="15">Involved in base excision repair of DNA damaged by oxidation or by mutagenic agents. Acts as DNA glycosylase that recognizes and removes damaged bases. Has a preference for oxidized purines, such as 7,8-dihydro-8-oxoguanine (8-oxoG). Has AP (apurinic/apyrimidinic) lyase activity and introduces nicks in the DNA strand. Cleaves the DNA backbone by beta-delta elimination to generate a single-strand break at the site of the removed base with both 3'- and 5'-phosphates.</text>
</comment>
<keyword evidence="19" id="KW-1185">Reference proteome</keyword>
<dbReference type="PROSITE" id="PS51066">
    <property type="entry name" value="ZF_FPG_2"/>
    <property type="match status" value="1"/>
</dbReference>
<dbReference type="InterPro" id="IPR015886">
    <property type="entry name" value="H2TH_FPG"/>
</dbReference>
<evidence type="ECO:0000256" key="12">
    <source>
        <dbReference type="ARBA" id="ARBA00023268"/>
    </source>
</evidence>
<comment type="cofactor">
    <cofactor evidence="15">
        <name>Zn(2+)</name>
        <dbReference type="ChEBI" id="CHEBI:29105"/>
    </cofactor>
    <text evidence="15">Binds 1 zinc ion per subunit.</text>
</comment>
<dbReference type="EC" id="4.2.99.18" evidence="15"/>
<dbReference type="PANTHER" id="PTHR22993:SF9">
    <property type="entry name" value="FORMAMIDOPYRIMIDINE-DNA GLYCOSYLASE"/>
    <property type="match status" value="1"/>
</dbReference>
<dbReference type="PROSITE" id="PS01242">
    <property type="entry name" value="ZF_FPG_1"/>
    <property type="match status" value="1"/>
</dbReference>
<dbReference type="Pfam" id="PF06827">
    <property type="entry name" value="zf-FPG_IleRS"/>
    <property type="match status" value="1"/>
</dbReference>
<keyword evidence="13 15" id="KW-0326">Glycosidase</keyword>
<evidence type="ECO:0000259" key="16">
    <source>
        <dbReference type="PROSITE" id="PS51066"/>
    </source>
</evidence>
<feature type="active site" description="Proton donor; for beta-elimination activity" evidence="15">
    <location>
        <position position="58"/>
    </location>
</feature>
<dbReference type="SMART" id="SM01232">
    <property type="entry name" value="H2TH"/>
    <property type="match status" value="1"/>
</dbReference>
<sequence length="273" mass="29962">MPELPEVETTCRGVQPHVEGRALTALVVRNARLRLPVPDDLAERLVGRDLRRVSRRAKYLLFDFGTGSVILHLGMSGSLRVVAAGLPPAAHDHVDLVFGDLALRLRDPRRFGMIVWQAGDADAHPLLARLGPEPLSEAFDGAWLHRVTRGLRAPIKHVLMDSHRVVGVGNIYASESLFRAGIHPLEPAGALGPRRCARLVAAVRDTLTAAIAAGGSTLRDFVGSDGRPGYFQQQYFVYAREGESCRHCGTPVQRIVSGQRATYFCPRCQRRRA</sequence>
<evidence type="ECO:0000256" key="10">
    <source>
        <dbReference type="ARBA" id="ARBA00023204"/>
    </source>
</evidence>
<evidence type="ECO:0000256" key="13">
    <source>
        <dbReference type="ARBA" id="ARBA00023295"/>
    </source>
</evidence>
<evidence type="ECO:0000256" key="8">
    <source>
        <dbReference type="ARBA" id="ARBA00022833"/>
    </source>
</evidence>
<evidence type="ECO:0000256" key="4">
    <source>
        <dbReference type="ARBA" id="ARBA00022723"/>
    </source>
</evidence>
<dbReference type="NCBIfam" id="NF002211">
    <property type="entry name" value="PRK01103.1"/>
    <property type="match status" value="1"/>
</dbReference>
<dbReference type="CDD" id="cd08966">
    <property type="entry name" value="EcFpg-like_N"/>
    <property type="match status" value="1"/>
</dbReference>
<dbReference type="SUPFAM" id="SSF81624">
    <property type="entry name" value="N-terminal domain of MutM-like DNA repair proteins"/>
    <property type="match status" value="1"/>
</dbReference>
<dbReference type="PROSITE" id="PS51068">
    <property type="entry name" value="FPG_CAT"/>
    <property type="match status" value="1"/>
</dbReference>
<dbReference type="RefSeq" id="WP_004264108.1">
    <property type="nucleotide sequence ID" value="NZ_CP014646.1"/>
</dbReference>
<dbReference type="Proteomes" id="UP000036902">
    <property type="component" value="Chromosome"/>
</dbReference>
<feature type="active site" description="Proton donor; for delta-elimination activity" evidence="15">
    <location>
        <position position="260"/>
    </location>
</feature>
<keyword evidence="10 15" id="KW-0234">DNA repair</keyword>
<feature type="domain" description="Formamidopyrimidine-DNA glycosylase catalytic" evidence="17">
    <location>
        <begin position="2"/>
        <end position="112"/>
    </location>
</feature>
<keyword evidence="7 15" id="KW-0378">Hydrolase</keyword>
<evidence type="ECO:0000313" key="19">
    <source>
        <dbReference type="Proteomes" id="UP000036902"/>
    </source>
</evidence>
<evidence type="ECO:0000256" key="14">
    <source>
        <dbReference type="ARBA" id="ARBA00044632"/>
    </source>
</evidence>
<dbReference type="InterPro" id="IPR020629">
    <property type="entry name" value="FPG_Glyclase"/>
</dbReference>
<comment type="subunit">
    <text evidence="3 15">Monomer.</text>
</comment>
<keyword evidence="9 15" id="KW-0238">DNA-binding</keyword>
<keyword evidence="8 15" id="KW-0862">Zinc</keyword>
<feature type="active site" description="Schiff-base intermediate with DNA" evidence="15">
    <location>
        <position position="2"/>
    </location>
</feature>